<dbReference type="Proteomes" id="UP000826184">
    <property type="component" value="Segment"/>
</dbReference>
<accession>A0AC61N989</accession>
<dbReference type="EMBL" id="MZ285879">
    <property type="protein sequence ID" value="QYC52299.1"/>
    <property type="molecule type" value="Genomic_DNA"/>
</dbReference>
<name>A0AC61N989_9CAUD</name>
<sequence>MTSIDWSIAPHWAQAVVTTEHGNDMYWVEGWGCRISKRQRVGNLRPDLNTCDMTKLDHAWRLVERRPVADEAKEPVIQWNGQEGLPPVGVECEYRHMIWPEYRRCEIRYISDESLVAYDNGQEQYYRTRDMLFRPLPTPEQIAAQAVDAMLSDYQYKVGSCTFMLTREQAERLYAIGYRKHPSS</sequence>
<evidence type="ECO:0000313" key="1">
    <source>
        <dbReference type="EMBL" id="QYC52299.1"/>
    </source>
</evidence>
<evidence type="ECO:0000313" key="2">
    <source>
        <dbReference type="Proteomes" id="UP000826184"/>
    </source>
</evidence>
<proteinExistence type="predicted"/>
<gene>
    <name evidence="1" type="ORF">IFMHCENF_00043</name>
</gene>
<keyword evidence="2" id="KW-1185">Reference proteome</keyword>
<organism evidence="1 2">
    <name type="scientific">Pseudomonas phage PA8</name>
    <dbReference type="NCBI Taxonomy" id="2860997"/>
    <lineage>
        <taxon>Viruses</taxon>
        <taxon>Duplodnaviria</taxon>
        <taxon>Heunggongvirae</taxon>
        <taxon>Uroviricota</taxon>
        <taxon>Caudoviricetes</taxon>
        <taxon>Hollowayvirus</taxon>
        <taxon>Hollowayvirus PA8</taxon>
    </lineage>
</organism>
<protein>
    <submittedName>
        <fullName evidence="1">Uncharacterized protein</fullName>
    </submittedName>
</protein>
<reference evidence="1" key="1">
    <citation type="submission" date="2021-05" db="EMBL/GenBank/DDBJ databases">
        <authorList>
            <person name="Bouras G."/>
            <person name="Camens S."/>
            <person name="Liu S."/>
        </authorList>
    </citation>
    <scope>NUCLEOTIDE SEQUENCE</scope>
</reference>